<evidence type="ECO:0000313" key="1">
    <source>
        <dbReference type="EnsemblMetazoa" id="MESCA006194-PA"/>
    </source>
</evidence>
<dbReference type="Gene3D" id="2.60.40.10">
    <property type="entry name" value="Immunoglobulins"/>
    <property type="match status" value="1"/>
</dbReference>
<reference evidence="2" key="1">
    <citation type="submission" date="2013-02" db="EMBL/GenBank/DDBJ databases">
        <authorList>
            <person name="Hughes D."/>
        </authorList>
    </citation>
    <scope>NUCLEOTIDE SEQUENCE</scope>
    <source>
        <strain>Durham</strain>
        <strain evidence="2">NC isolate 2 -- Noor lab</strain>
    </source>
</reference>
<dbReference type="EMBL" id="CAQQ02093870">
    <property type="status" value="NOT_ANNOTATED_CDS"/>
    <property type="molecule type" value="Genomic_DNA"/>
</dbReference>
<dbReference type="Proteomes" id="UP000015102">
    <property type="component" value="Unassembled WGS sequence"/>
</dbReference>
<dbReference type="EMBL" id="CAQQ02093868">
    <property type="status" value="NOT_ANNOTATED_CDS"/>
    <property type="molecule type" value="Genomic_DNA"/>
</dbReference>
<accession>T1GRB4</accession>
<evidence type="ECO:0000313" key="2">
    <source>
        <dbReference type="Proteomes" id="UP000015102"/>
    </source>
</evidence>
<sequence length="84" mass="9390">MDEAVLKGNSGILKCHIPSFVADFIQVISWVDDENREIFSDYGKDDIIKSTDGKYLVLPSENCILEKLDLKMDTKAINVAPSID</sequence>
<dbReference type="InterPro" id="IPR013783">
    <property type="entry name" value="Ig-like_fold"/>
</dbReference>
<keyword evidence="2" id="KW-1185">Reference proteome</keyword>
<evidence type="ECO:0008006" key="3">
    <source>
        <dbReference type="Google" id="ProtNLM"/>
    </source>
</evidence>
<reference evidence="1" key="2">
    <citation type="submission" date="2015-06" db="UniProtKB">
        <authorList>
            <consortium name="EnsemblMetazoa"/>
        </authorList>
    </citation>
    <scope>IDENTIFICATION</scope>
</reference>
<dbReference type="EnsemblMetazoa" id="MESCA006194-RA">
    <property type="protein sequence ID" value="MESCA006194-PA"/>
    <property type="gene ID" value="MESCA006194"/>
</dbReference>
<dbReference type="AlphaFoldDB" id="T1GRB4"/>
<name>T1GRB4_MEGSC</name>
<dbReference type="STRING" id="36166.T1GRB4"/>
<organism evidence="1 2">
    <name type="scientific">Megaselia scalaris</name>
    <name type="common">Humpbacked fly</name>
    <name type="synonym">Phora scalaris</name>
    <dbReference type="NCBI Taxonomy" id="36166"/>
    <lineage>
        <taxon>Eukaryota</taxon>
        <taxon>Metazoa</taxon>
        <taxon>Ecdysozoa</taxon>
        <taxon>Arthropoda</taxon>
        <taxon>Hexapoda</taxon>
        <taxon>Insecta</taxon>
        <taxon>Pterygota</taxon>
        <taxon>Neoptera</taxon>
        <taxon>Endopterygota</taxon>
        <taxon>Diptera</taxon>
        <taxon>Brachycera</taxon>
        <taxon>Muscomorpha</taxon>
        <taxon>Platypezoidea</taxon>
        <taxon>Phoridae</taxon>
        <taxon>Megaseliini</taxon>
        <taxon>Megaselia</taxon>
    </lineage>
</organism>
<protein>
    <recommendedName>
        <fullName evidence="3">Ig-like domain-containing protein</fullName>
    </recommendedName>
</protein>
<dbReference type="HOGENOM" id="CLU_2530045_0_0_1"/>
<dbReference type="EMBL" id="CAQQ02093869">
    <property type="status" value="NOT_ANNOTATED_CDS"/>
    <property type="molecule type" value="Genomic_DNA"/>
</dbReference>
<proteinExistence type="predicted"/>
<dbReference type="EMBL" id="CAQQ02093867">
    <property type="status" value="NOT_ANNOTATED_CDS"/>
    <property type="molecule type" value="Genomic_DNA"/>
</dbReference>